<evidence type="ECO:0000313" key="5">
    <source>
        <dbReference type="Proteomes" id="UP000204084"/>
    </source>
</evidence>
<dbReference type="Pfam" id="PF01616">
    <property type="entry name" value="Orbi_NS3"/>
    <property type="match status" value="1"/>
</dbReference>
<dbReference type="OrthoDB" id="40045at10239"/>
<proteinExistence type="inferred from homology"/>
<dbReference type="EMBL" id="HQ842628">
    <property type="protein sequence ID" value="AEE98377.1"/>
    <property type="molecule type" value="Genomic_RNA"/>
</dbReference>
<evidence type="ECO:0000256" key="2">
    <source>
        <dbReference type="SAM" id="MobiDB-lite"/>
    </source>
</evidence>
<keyword evidence="3" id="KW-0812">Transmembrane</keyword>
<protein>
    <submittedName>
        <fullName evidence="4">NS3</fullName>
    </submittedName>
</protein>
<dbReference type="Proteomes" id="UP000204084">
    <property type="component" value="Genome"/>
</dbReference>
<evidence type="ECO:0000256" key="1">
    <source>
        <dbReference type="ARBA" id="ARBA00006302"/>
    </source>
</evidence>
<sequence>MLEAAERAQERSKATESETVREDSDNDSMSKGLLTETVLRDTKRGLGRPVTQLTFVDELSGGQGFMYQQLQDKAQALNILTNAVTSTTGANDTLKNEKAVFGATSDALKDDPFTRYTKQLAYETTISQILGQMATKRRKMLILDVVKYMLGIILLMLLLWNMIVESIEEESYKEVLSGMFGKNNNDTQALFSAARAIRRYTSYLEMISSIAMTFVVRKIMQLGVKLKALERDKIKREAYNKTVARVSHSGICSPSAPTLESTER</sequence>
<evidence type="ECO:0000313" key="4">
    <source>
        <dbReference type="EMBL" id="AEE98377.1"/>
    </source>
</evidence>
<feature type="compositionally biased region" description="Basic and acidic residues" evidence="2">
    <location>
        <begin position="1"/>
        <end position="23"/>
    </location>
</feature>
<organism evidence="4 5">
    <name type="scientific">Umatilla virus</name>
    <dbReference type="NCBI Taxonomy" id="40060"/>
    <lineage>
        <taxon>Viruses</taxon>
        <taxon>Riboviria</taxon>
        <taxon>Orthornavirae</taxon>
        <taxon>Duplornaviricota</taxon>
        <taxon>Resentoviricetes</taxon>
        <taxon>Reovirales</taxon>
        <taxon>Sedoreoviridae</taxon>
        <taxon>Orbivirus</taxon>
        <taxon>Orbivirus umatillaense</taxon>
    </lineage>
</organism>
<keyword evidence="5" id="KW-1185">Reference proteome</keyword>
<dbReference type="RefSeq" id="YP_009047250.1">
    <property type="nucleotide sequence ID" value="NC_024500.1"/>
</dbReference>
<name>G8DP11_9REOV</name>
<accession>G8DP11</accession>
<dbReference type="GeneID" id="19893509"/>
<dbReference type="KEGG" id="vg:19893509"/>
<dbReference type="TCDB" id="1.A.93.1.3">
    <property type="family name" value="the bluetongue virus non-structural protein 3 viroporin (ns3) family"/>
</dbReference>
<keyword evidence="3" id="KW-1133">Transmembrane helix</keyword>
<comment type="similarity">
    <text evidence="1">Belongs to the orbivirus NS3 family.</text>
</comment>
<feature type="transmembrane region" description="Helical" evidence="3">
    <location>
        <begin position="141"/>
        <end position="163"/>
    </location>
</feature>
<evidence type="ECO:0000256" key="3">
    <source>
        <dbReference type="SAM" id="Phobius"/>
    </source>
</evidence>
<reference evidence="4 5" key="1">
    <citation type="journal article" date="2011" name="PLoS ONE">
        <title>Umatilla virus genome sequencing and phylogenetic analysis: identification of stretch lagoon orbivirus as a new member of the Umatilla virus species.</title>
        <authorList>
            <person name="Belaganahalli M.N."/>
            <person name="Maan S."/>
            <person name="Maan N.S."/>
            <person name="Tesh R."/>
            <person name="Attoui H."/>
            <person name="Mertens P.P."/>
        </authorList>
    </citation>
    <scope>NUCLEOTIDE SEQUENCE [LARGE SCALE GENOMIC DNA]</scope>
    <source>
        <strain evidence="4">USA1969/01</strain>
    </source>
</reference>
<dbReference type="InterPro" id="IPR002565">
    <property type="entry name" value="Orbi_NS3"/>
</dbReference>
<feature type="region of interest" description="Disordered" evidence="2">
    <location>
        <begin position="1"/>
        <end position="33"/>
    </location>
</feature>
<keyword evidence="3" id="KW-0472">Membrane</keyword>